<evidence type="ECO:0000313" key="2">
    <source>
        <dbReference type="Proteomes" id="UP000199397"/>
    </source>
</evidence>
<evidence type="ECO:0000313" key="1">
    <source>
        <dbReference type="EMBL" id="SEB11615.1"/>
    </source>
</evidence>
<proteinExistence type="predicted"/>
<dbReference type="AlphaFoldDB" id="A0A1H4GPU0"/>
<gene>
    <name evidence="1" type="ORF">SAMN05660964_03627</name>
</gene>
<dbReference type="Proteomes" id="UP000199397">
    <property type="component" value="Unassembled WGS sequence"/>
</dbReference>
<accession>A0A1H4GPU0</accession>
<name>A0A1H4GPU0_9GAMM</name>
<reference evidence="1 2" key="1">
    <citation type="submission" date="2016-10" db="EMBL/GenBank/DDBJ databases">
        <authorList>
            <person name="de Groot N.N."/>
        </authorList>
    </citation>
    <scope>NUCLEOTIDE SEQUENCE [LARGE SCALE GENOMIC DNA]</scope>
    <source>
        <strain evidence="1 2">DSM 21228</strain>
    </source>
</reference>
<dbReference type="RefSeq" id="WP_175518051.1">
    <property type="nucleotide sequence ID" value="NZ_FNQP01000038.1"/>
</dbReference>
<sequence length="81" mass="9182">MTAIPNTMSLLQTHYAYLMQHRRGETNDHLLATMYASALCGQGAMPLYLGLPLEIFRSMMAYHFPTLYASTLTRESGLPLW</sequence>
<keyword evidence="2" id="KW-1185">Reference proteome</keyword>
<dbReference type="STRING" id="525918.SAMN05660964_03627"/>
<protein>
    <submittedName>
        <fullName evidence="1">Nitrogen fixation protein NifQ</fullName>
    </submittedName>
</protein>
<organism evidence="1 2">
    <name type="scientific">Thiothrix caldifontis</name>
    <dbReference type="NCBI Taxonomy" id="525918"/>
    <lineage>
        <taxon>Bacteria</taxon>
        <taxon>Pseudomonadati</taxon>
        <taxon>Pseudomonadota</taxon>
        <taxon>Gammaproteobacteria</taxon>
        <taxon>Thiotrichales</taxon>
        <taxon>Thiotrichaceae</taxon>
        <taxon>Thiothrix</taxon>
    </lineage>
</organism>
<dbReference type="EMBL" id="FNQP01000038">
    <property type="protein sequence ID" value="SEB11615.1"/>
    <property type="molecule type" value="Genomic_DNA"/>
</dbReference>